<dbReference type="AlphaFoldDB" id="A0A199W8T9"/>
<proteinExistence type="predicted"/>
<accession>A0A199W8T9</accession>
<protein>
    <submittedName>
        <fullName evidence="1">Uncharacterized protein</fullName>
    </submittedName>
</protein>
<name>A0A199W8T9_ANACO</name>
<gene>
    <name evidence="1" type="ORF">ACMD2_16387</name>
</gene>
<evidence type="ECO:0000313" key="1">
    <source>
        <dbReference type="EMBL" id="OAY85882.1"/>
    </source>
</evidence>
<sequence length="162" mass="18332">MPATAPLLRGKFLMLVTRTAVPSHALLLVAMHNAIHNCHNRTKMQVAYKATIAQFLQHEAWVHEYRAPLSSDGFLKLMQLNNILEATTLTDEEDTIIWRRTRRDGHIHRAARYAAENLKQLYTSLITVIIPSSLGPNAENSQNIPTGLYYSQMSIERPPSTN</sequence>
<reference evidence="1 2" key="1">
    <citation type="journal article" date="2016" name="DNA Res.">
        <title>The draft genome of MD-2 pineapple using hybrid error correction of long reads.</title>
        <authorList>
            <person name="Redwan R.M."/>
            <person name="Saidin A."/>
            <person name="Kumar S.V."/>
        </authorList>
    </citation>
    <scope>NUCLEOTIDE SEQUENCE [LARGE SCALE GENOMIC DNA]</scope>
    <source>
        <strain evidence="2">cv. MD2</strain>
        <tissue evidence="1">Leaf</tissue>
    </source>
</reference>
<evidence type="ECO:0000313" key="2">
    <source>
        <dbReference type="Proteomes" id="UP000092600"/>
    </source>
</evidence>
<dbReference type="EMBL" id="LSRQ01000033">
    <property type="protein sequence ID" value="OAY85882.1"/>
    <property type="molecule type" value="Genomic_DNA"/>
</dbReference>
<comment type="caution">
    <text evidence="1">The sequence shown here is derived from an EMBL/GenBank/DDBJ whole genome shotgun (WGS) entry which is preliminary data.</text>
</comment>
<organism evidence="1 2">
    <name type="scientific">Ananas comosus</name>
    <name type="common">Pineapple</name>
    <name type="synonym">Ananas ananas</name>
    <dbReference type="NCBI Taxonomy" id="4615"/>
    <lineage>
        <taxon>Eukaryota</taxon>
        <taxon>Viridiplantae</taxon>
        <taxon>Streptophyta</taxon>
        <taxon>Embryophyta</taxon>
        <taxon>Tracheophyta</taxon>
        <taxon>Spermatophyta</taxon>
        <taxon>Magnoliopsida</taxon>
        <taxon>Liliopsida</taxon>
        <taxon>Poales</taxon>
        <taxon>Bromeliaceae</taxon>
        <taxon>Bromelioideae</taxon>
        <taxon>Ananas</taxon>
    </lineage>
</organism>
<dbReference type="Proteomes" id="UP000092600">
    <property type="component" value="Unassembled WGS sequence"/>
</dbReference>